<name>A0A3N0UZ27_9GAMM</name>
<evidence type="ECO:0000313" key="10">
    <source>
        <dbReference type="EMBL" id="ROH85612.1"/>
    </source>
</evidence>
<dbReference type="FunCoup" id="A0A3N0UZ27">
    <property type="interactions" value="8"/>
</dbReference>
<dbReference type="SUPFAM" id="SSF103473">
    <property type="entry name" value="MFS general substrate transporter"/>
    <property type="match status" value="1"/>
</dbReference>
<keyword evidence="4" id="KW-0997">Cell inner membrane</keyword>
<dbReference type="NCBIfam" id="NF037955">
    <property type="entry name" value="mfs"/>
    <property type="match status" value="1"/>
</dbReference>
<gene>
    <name evidence="10" type="ORF">ED208_16505</name>
</gene>
<proteinExistence type="predicted"/>
<keyword evidence="5 8" id="KW-0812">Transmembrane</keyword>
<feature type="transmembrane region" description="Helical" evidence="8">
    <location>
        <begin position="333"/>
        <end position="353"/>
    </location>
</feature>
<evidence type="ECO:0000256" key="6">
    <source>
        <dbReference type="ARBA" id="ARBA00022989"/>
    </source>
</evidence>
<accession>A0A3N0UZ27</accession>
<evidence type="ECO:0000256" key="1">
    <source>
        <dbReference type="ARBA" id="ARBA00004429"/>
    </source>
</evidence>
<feature type="transmembrane region" description="Helical" evidence="8">
    <location>
        <begin position="12"/>
        <end position="31"/>
    </location>
</feature>
<feature type="transmembrane region" description="Helical" evidence="8">
    <location>
        <begin position="303"/>
        <end position="321"/>
    </location>
</feature>
<feature type="domain" description="Major facilitator superfamily (MFS) profile" evidence="9">
    <location>
        <begin position="142"/>
        <end position="384"/>
    </location>
</feature>
<dbReference type="InterPro" id="IPR026032">
    <property type="entry name" value="HcaT-like"/>
</dbReference>
<evidence type="ECO:0000259" key="9">
    <source>
        <dbReference type="PROSITE" id="PS50850"/>
    </source>
</evidence>
<evidence type="ECO:0000256" key="8">
    <source>
        <dbReference type="SAM" id="Phobius"/>
    </source>
</evidence>
<protein>
    <submittedName>
        <fullName evidence="10">MFS transporter</fullName>
    </submittedName>
</protein>
<feature type="transmembrane region" description="Helical" evidence="8">
    <location>
        <begin position="158"/>
        <end position="178"/>
    </location>
</feature>
<evidence type="ECO:0000256" key="3">
    <source>
        <dbReference type="ARBA" id="ARBA00022475"/>
    </source>
</evidence>
<feature type="transmembrane region" description="Helical" evidence="8">
    <location>
        <begin position="43"/>
        <end position="63"/>
    </location>
</feature>
<keyword evidence="2" id="KW-0813">Transport</keyword>
<reference evidence="10 11" key="1">
    <citation type="submission" date="2018-10" db="EMBL/GenBank/DDBJ databases">
        <authorList>
            <person name="Chen W.-M."/>
        </authorList>
    </citation>
    <scope>NUCLEOTIDE SEQUENCE [LARGE SCALE GENOMIC DNA]</scope>
    <source>
        <strain evidence="10 11">THS-13</strain>
    </source>
</reference>
<comment type="subcellular location">
    <subcellularLocation>
        <location evidence="1">Cell inner membrane</location>
        <topology evidence="1">Multi-pass membrane protein</topology>
    </subcellularLocation>
</comment>
<keyword evidence="7 8" id="KW-0472">Membrane</keyword>
<dbReference type="GO" id="GO:0030395">
    <property type="term" value="F:lactose binding"/>
    <property type="evidence" value="ECO:0007669"/>
    <property type="project" value="TreeGrafter"/>
</dbReference>
<dbReference type="Proteomes" id="UP000282106">
    <property type="component" value="Unassembled WGS sequence"/>
</dbReference>
<organism evidence="10 11">
    <name type="scientific">Stagnimonas aquatica</name>
    <dbReference type="NCBI Taxonomy" id="2689987"/>
    <lineage>
        <taxon>Bacteria</taxon>
        <taxon>Pseudomonadati</taxon>
        <taxon>Pseudomonadota</taxon>
        <taxon>Gammaproteobacteria</taxon>
        <taxon>Nevskiales</taxon>
        <taxon>Nevskiaceae</taxon>
        <taxon>Stagnimonas</taxon>
    </lineage>
</organism>
<feature type="transmembrane region" description="Helical" evidence="8">
    <location>
        <begin position="205"/>
        <end position="226"/>
    </location>
</feature>
<feature type="transmembrane region" description="Helical" evidence="8">
    <location>
        <begin position="359"/>
        <end position="377"/>
    </location>
</feature>
<keyword evidence="6 8" id="KW-1133">Transmembrane helix</keyword>
<feature type="transmembrane region" description="Helical" evidence="8">
    <location>
        <begin position="270"/>
        <end position="297"/>
    </location>
</feature>
<dbReference type="PANTHER" id="PTHR23522">
    <property type="entry name" value="BLL5896 PROTEIN"/>
    <property type="match status" value="1"/>
</dbReference>
<dbReference type="InParanoid" id="A0A3N0UZ27"/>
<evidence type="ECO:0000256" key="4">
    <source>
        <dbReference type="ARBA" id="ARBA00022519"/>
    </source>
</evidence>
<feature type="transmembrane region" description="Helical" evidence="8">
    <location>
        <begin position="70"/>
        <end position="88"/>
    </location>
</feature>
<keyword evidence="3" id="KW-1003">Cell membrane</keyword>
<keyword evidence="11" id="KW-1185">Reference proteome</keyword>
<dbReference type="InterPro" id="IPR036259">
    <property type="entry name" value="MFS_trans_sf"/>
</dbReference>
<comment type="caution">
    <text evidence="10">The sequence shown here is derived from an EMBL/GenBank/DDBJ whole genome shotgun (WGS) entry which is preliminary data.</text>
</comment>
<dbReference type="Pfam" id="PF12832">
    <property type="entry name" value="MFS_1_like"/>
    <property type="match status" value="1"/>
</dbReference>
<dbReference type="GO" id="GO:0015528">
    <property type="term" value="F:lactose:proton symporter activity"/>
    <property type="evidence" value="ECO:0007669"/>
    <property type="project" value="TreeGrafter"/>
</dbReference>
<dbReference type="PROSITE" id="PS50850">
    <property type="entry name" value="MFS"/>
    <property type="match status" value="1"/>
</dbReference>
<evidence type="ECO:0000256" key="2">
    <source>
        <dbReference type="ARBA" id="ARBA00022448"/>
    </source>
</evidence>
<evidence type="ECO:0000256" key="7">
    <source>
        <dbReference type="ARBA" id="ARBA00023136"/>
    </source>
</evidence>
<dbReference type="RefSeq" id="WP_123213035.1">
    <property type="nucleotide sequence ID" value="NZ_RJVO01000011.1"/>
</dbReference>
<dbReference type="PIRSF" id="PIRSF004925">
    <property type="entry name" value="HcaT"/>
    <property type="match status" value="1"/>
</dbReference>
<evidence type="ECO:0000313" key="11">
    <source>
        <dbReference type="Proteomes" id="UP000282106"/>
    </source>
</evidence>
<dbReference type="EMBL" id="RJVO01000011">
    <property type="protein sequence ID" value="ROH85612.1"/>
    <property type="molecule type" value="Genomic_DNA"/>
</dbReference>
<dbReference type="Gene3D" id="1.20.1250.20">
    <property type="entry name" value="MFS general substrate transporter like domains"/>
    <property type="match status" value="2"/>
</dbReference>
<dbReference type="PANTHER" id="PTHR23522:SF10">
    <property type="entry name" value="3-PHENYLPROPIONIC ACID TRANSPORTER-RELATED"/>
    <property type="match status" value="1"/>
</dbReference>
<sequence length="384" mass="41961">MTPAALHTRLGGYYFFYYATVGAFMPYWAPYLTARGFSATEIGVAYALAGLERAVMPFVWGWIADHSGRHIQLVRGTSLASLMLFLLIPFADGIWQITAAMLAYNLFWQALLPQFEAVSLVHLQHSGGDYSRVRLWGSVGFVVSVLSLGPLLDWLGILPLPWLVGVLFAGMAAASFLVPPTPVARAEPGAPAPVDLLTVLRRPEVIALLLACLCSQMSFAPYYNFFTLFLERHGHARSVAGLLWAVAVIAEIGLFIYMSRVIARIGARKLLLLALATTALRWGLTVLLADHIVALVLIQLNHALTFGAYHACAMHYVFRLFPARLQGRGQALYNAAAYGIGGSVGSLGAGWTWDHIRPEAPFLIAAAIATVGTWVVWRKVPELR</sequence>
<dbReference type="AlphaFoldDB" id="A0A3N0UZ27"/>
<dbReference type="GO" id="GO:0005886">
    <property type="term" value="C:plasma membrane"/>
    <property type="evidence" value="ECO:0007669"/>
    <property type="project" value="UniProtKB-SubCell"/>
</dbReference>
<feature type="transmembrane region" description="Helical" evidence="8">
    <location>
        <begin position="238"/>
        <end position="258"/>
    </location>
</feature>
<evidence type="ECO:0000256" key="5">
    <source>
        <dbReference type="ARBA" id="ARBA00022692"/>
    </source>
</evidence>
<dbReference type="InterPro" id="IPR020846">
    <property type="entry name" value="MFS_dom"/>
</dbReference>
<dbReference type="InterPro" id="IPR024989">
    <property type="entry name" value="MFS_assoc_dom"/>
</dbReference>